<keyword evidence="3" id="KW-1185">Reference proteome</keyword>
<feature type="transmembrane region" description="Helical" evidence="1">
    <location>
        <begin position="54"/>
        <end position="71"/>
    </location>
</feature>
<sequence length="72" mass="8541">MQDDDPTVGKAIWRRLSTNAREEWPNAKRNFIQEEVDHQLLEVGIPWFGSLKATRYYFLGLFLFMAFCVILF</sequence>
<evidence type="ECO:0000256" key="1">
    <source>
        <dbReference type="SAM" id="Phobius"/>
    </source>
</evidence>
<evidence type="ECO:0000313" key="3">
    <source>
        <dbReference type="Proteomes" id="UP000783253"/>
    </source>
</evidence>
<dbReference type="RefSeq" id="WP_221574696.1">
    <property type="nucleotide sequence ID" value="NZ_JAIGNK010000005.1"/>
</dbReference>
<protein>
    <submittedName>
        <fullName evidence="2">Uncharacterized protein</fullName>
    </submittedName>
</protein>
<name>A0ABS7J0F9_9SPHN</name>
<accession>A0ABS7J0F9</accession>
<keyword evidence="1" id="KW-0812">Transmembrane</keyword>
<proteinExistence type="predicted"/>
<dbReference type="EMBL" id="JAIGNK010000005">
    <property type="protein sequence ID" value="MBX7459307.1"/>
    <property type="molecule type" value="Genomic_DNA"/>
</dbReference>
<comment type="caution">
    <text evidence="2">The sequence shown here is derived from an EMBL/GenBank/DDBJ whole genome shotgun (WGS) entry which is preliminary data.</text>
</comment>
<reference evidence="2 3" key="1">
    <citation type="submission" date="2021-08" db="EMBL/GenBank/DDBJ databases">
        <title>Comparative Genomics Analysis of the Genus Qipengyuania Reveals Extensive Genetic Diversity and Metabolic Versatility, Including the Description of Fifteen Novel Species.</title>
        <authorList>
            <person name="Liu Y."/>
        </authorList>
    </citation>
    <scope>NUCLEOTIDE SEQUENCE [LARGE SCALE GENOMIC DNA]</scope>
    <source>
        <strain evidence="2 3">1NDH17</strain>
    </source>
</reference>
<dbReference type="Proteomes" id="UP000783253">
    <property type="component" value="Unassembled WGS sequence"/>
</dbReference>
<keyword evidence="1" id="KW-1133">Transmembrane helix</keyword>
<gene>
    <name evidence="2" type="ORF">K3152_13720</name>
</gene>
<evidence type="ECO:0000313" key="2">
    <source>
        <dbReference type="EMBL" id="MBX7459307.1"/>
    </source>
</evidence>
<organism evidence="2 3">
    <name type="scientific">Qipengyuania polymorpha</name>
    <dbReference type="NCBI Taxonomy" id="2867234"/>
    <lineage>
        <taxon>Bacteria</taxon>
        <taxon>Pseudomonadati</taxon>
        <taxon>Pseudomonadota</taxon>
        <taxon>Alphaproteobacteria</taxon>
        <taxon>Sphingomonadales</taxon>
        <taxon>Erythrobacteraceae</taxon>
        <taxon>Qipengyuania</taxon>
    </lineage>
</organism>
<keyword evidence="1" id="KW-0472">Membrane</keyword>